<dbReference type="RefSeq" id="WP_189880877.1">
    <property type="nucleotide sequence ID" value="NZ_BMWA01000057.1"/>
</dbReference>
<feature type="transmembrane region" description="Helical" evidence="2">
    <location>
        <begin position="15"/>
        <end position="33"/>
    </location>
</feature>
<organism evidence="3 4">
    <name type="scientific">Streptomyces viridiviolaceus</name>
    <dbReference type="NCBI Taxonomy" id="68282"/>
    <lineage>
        <taxon>Bacteria</taxon>
        <taxon>Bacillati</taxon>
        <taxon>Actinomycetota</taxon>
        <taxon>Actinomycetes</taxon>
        <taxon>Kitasatosporales</taxon>
        <taxon>Streptomycetaceae</taxon>
        <taxon>Streptomyces</taxon>
    </lineage>
</organism>
<proteinExistence type="predicted"/>
<reference evidence="4" key="1">
    <citation type="journal article" date="2019" name="Int. J. Syst. Evol. Microbiol.">
        <title>The Global Catalogue of Microorganisms (GCM) 10K type strain sequencing project: providing services to taxonomists for standard genome sequencing and annotation.</title>
        <authorList>
            <consortium name="The Broad Institute Genomics Platform"/>
            <consortium name="The Broad Institute Genome Sequencing Center for Infectious Disease"/>
            <person name="Wu L."/>
            <person name="Ma J."/>
        </authorList>
    </citation>
    <scope>NUCLEOTIDE SEQUENCE [LARGE SCALE GENOMIC DNA]</scope>
    <source>
        <strain evidence="4">JCM 4855</strain>
    </source>
</reference>
<keyword evidence="2" id="KW-0812">Transmembrane</keyword>
<evidence type="ECO:0000256" key="1">
    <source>
        <dbReference type="SAM" id="MobiDB-lite"/>
    </source>
</evidence>
<feature type="transmembrane region" description="Helical" evidence="2">
    <location>
        <begin position="53"/>
        <end position="77"/>
    </location>
</feature>
<gene>
    <name evidence="3" type="ORF">ACFQMH_41595</name>
</gene>
<keyword evidence="4" id="KW-1185">Reference proteome</keyword>
<feature type="transmembrane region" description="Helical" evidence="2">
    <location>
        <begin position="98"/>
        <end position="117"/>
    </location>
</feature>
<feature type="region of interest" description="Disordered" evidence="1">
    <location>
        <begin position="162"/>
        <end position="183"/>
    </location>
</feature>
<dbReference type="Proteomes" id="UP001596409">
    <property type="component" value="Unassembled WGS sequence"/>
</dbReference>
<evidence type="ECO:0000256" key="2">
    <source>
        <dbReference type="SAM" id="Phobius"/>
    </source>
</evidence>
<comment type="caution">
    <text evidence="3">The sequence shown here is derived from an EMBL/GenBank/DDBJ whole genome shotgun (WGS) entry which is preliminary data.</text>
</comment>
<keyword evidence="2" id="KW-0472">Membrane</keyword>
<dbReference type="EMBL" id="JBHSYM010000123">
    <property type="protein sequence ID" value="MFC7018067.1"/>
    <property type="molecule type" value="Genomic_DNA"/>
</dbReference>
<accession>A0ABW2EH50</accession>
<evidence type="ECO:0000313" key="3">
    <source>
        <dbReference type="EMBL" id="MFC7018067.1"/>
    </source>
</evidence>
<evidence type="ECO:0008006" key="5">
    <source>
        <dbReference type="Google" id="ProtNLM"/>
    </source>
</evidence>
<evidence type="ECO:0000313" key="4">
    <source>
        <dbReference type="Proteomes" id="UP001596409"/>
    </source>
</evidence>
<keyword evidence="2" id="KW-1133">Transmembrane helix</keyword>
<protein>
    <recommendedName>
        <fullName evidence="5">DUF2254 domain-containing protein</fullName>
    </recommendedName>
</protein>
<sequence length="183" mass="20384">MEVRDTIADRWAEHLWIDYLVAALIVGSHVLVIRTTGSADWLSWIDSSQRTDLYAAAAGVVSAIGGLSAIAISIYTAANGERLRAVRRNHQIGLRRSWRSLLCGTALVCTLVLSALSLDRDKDPVSARFIFEFAMAFAALRFSRLIWLFDRMMQISDADSAEPAPVATPVRDPDWLRRHQNTS</sequence>
<name>A0ABW2EH50_9ACTN</name>
<feature type="transmembrane region" description="Helical" evidence="2">
    <location>
        <begin position="129"/>
        <end position="149"/>
    </location>
</feature>